<proteinExistence type="predicted"/>
<name>A0ABU3XBD4_9BACI</name>
<dbReference type="Pfam" id="PF00753">
    <property type="entry name" value="Lactamase_B"/>
    <property type="match status" value="1"/>
</dbReference>
<evidence type="ECO:0000313" key="3">
    <source>
        <dbReference type="Proteomes" id="UP001287282"/>
    </source>
</evidence>
<dbReference type="InterPro" id="IPR001279">
    <property type="entry name" value="Metallo-B-lactamas"/>
</dbReference>
<evidence type="ECO:0000313" key="2">
    <source>
        <dbReference type="EMBL" id="MDV2685196.1"/>
    </source>
</evidence>
<protein>
    <submittedName>
        <fullName evidence="2">MBL fold metallo-hydrolase</fullName>
    </submittedName>
</protein>
<dbReference type="EMBL" id="JAWJBA010000004">
    <property type="protein sequence ID" value="MDV2685196.1"/>
    <property type="molecule type" value="Genomic_DNA"/>
</dbReference>
<sequence>MELRILVDNNTLIDNYYIGEPALSIFIQEGNNRILFDTGYSDAFIKNAHKMGIDLTDLDFISFSHGHPDHTWGMADLFKLYMEAKNMKEGVVFPKIIGHPITFESKLHDEAGELGSLLSYNKLKKSFKVLLSREPYWISDKLVFLGEVKRKFDYEGHEIIGKVSTDNEEYDDHILDDTALVYRAKEGLVIIVGCAHSGICNIIEYAKEVCGEDRILDIIGGFHLLNPTENQLINTCNYISEIKPTSLHASHCTDLNSKIALSRVANLKEVGVGLKLKFE</sequence>
<dbReference type="RefSeq" id="WP_317122401.1">
    <property type="nucleotide sequence ID" value="NZ_JAWJBA010000004.1"/>
</dbReference>
<accession>A0ABU3XBD4</accession>
<dbReference type="Gene3D" id="3.60.15.10">
    <property type="entry name" value="Ribonuclease Z/Hydroxyacylglutathione hydrolase-like"/>
    <property type="match status" value="1"/>
</dbReference>
<organism evidence="2 3">
    <name type="scientific">Alkalihalophilus lindianensis</name>
    <dbReference type="NCBI Taxonomy" id="1630542"/>
    <lineage>
        <taxon>Bacteria</taxon>
        <taxon>Bacillati</taxon>
        <taxon>Bacillota</taxon>
        <taxon>Bacilli</taxon>
        <taxon>Bacillales</taxon>
        <taxon>Bacillaceae</taxon>
        <taxon>Alkalihalophilus</taxon>
    </lineage>
</organism>
<dbReference type="PANTHER" id="PTHR13754">
    <property type="entry name" value="METALLO-BETA-LACTAMASE SUPERFAMILY PROTEIN"/>
    <property type="match status" value="1"/>
</dbReference>
<dbReference type="InterPro" id="IPR041712">
    <property type="entry name" value="DHPS-like_MBL-fold"/>
</dbReference>
<dbReference type="SUPFAM" id="SSF56281">
    <property type="entry name" value="Metallo-hydrolase/oxidoreductase"/>
    <property type="match status" value="1"/>
</dbReference>
<dbReference type="InterPro" id="IPR052926">
    <property type="entry name" value="Metallo-beta-lactamase_dom"/>
</dbReference>
<dbReference type="PANTHER" id="PTHR13754:SF18">
    <property type="entry name" value="7,8-DIHYDROPTERIN-6-METHYL-4-(BETA-D-RIBOFURANOSYL)-AMINOBENZENE-5'-PHOSPHATE SYNTHASE"/>
    <property type="match status" value="1"/>
</dbReference>
<gene>
    <name evidence="2" type="ORF">RYX56_12600</name>
</gene>
<reference evidence="2 3" key="1">
    <citation type="submission" date="2023-10" db="EMBL/GenBank/DDBJ databases">
        <title>Screening of Alkalihalobacillus lindianensis BZ-TG-R113 and Its Alleviation of Salt Stress on Rapeseed Growth.</title>
        <authorList>
            <person name="Zhao B."/>
            <person name="Guo T."/>
        </authorList>
    </citation>
    <scope>NUCLEOTIDE SEQUENCE [LARGE SCALE GENOMIC DNA]</scope>
    <source>
        <strain evidence="2 3">BZ-TG-R113</strain>
    </source>
</reference>
<feature type="domain" description="Metallo-beta-lactamase" evidence="1">
    <location>
        <begin position="21"/>
        <end position="81"/>
    </location>
</feature>
<dbReference type="CDD" id="cd07713">
    <property type="entry name" value="DHPS-like_MBL-fold"/>
    <property type="match status" value="1"/>
</dbReference>
<dbReference type="Proteomes" id="UP001287282">
    <property type="component" value="Unassembled WGS sequence"/>
</dbReference>
<keyword evidence="3" id="KW-1185">Reference proteome</keyword>
<evidence type="ECO:0000259" key="1">
    <source>
        <dbReference type="Pfam" id="PF00753"/>
    </source>
</evidence>
<comment type="caution">
    <text evidence="2">The sequence shown here is derived from an EMBL/GenBank/DDBJ whole genome shotgun (WGS) entry which is preliminary data.</text>
</comment>
<dbReference type="InterPro" id="IPR036866">
    <property type="entry name" value="RibonucZ/Hydroxyglut_hydro"/>
</dbReference>